<evidence type="ECO:0000256" key="1">
    <source>
        <dbReference type="SAM" id="Phobius"/>
    </source>
</evidence>
<sequence length="184" mass="20381">MWIVVKGLLGMALRFLVAFAAIYVLTHPWLSGWDAWISVVWTVCWVAGILALQMVVHRLLGASSSLVTVGRSRPSRDLQERLADGEELKLVFSARRAAGRLPYFMLNGEVIVVVTDRRVTVFARSAITGKPGAQWWTGEQVDVSAKDGRLELSTSGGEKMLLVTAAAYRADVEYWVPRLRPEAP</sequence>
<keyword evidence="3" id="KW-1185">Reference proteome</keyword>
<dbReference type="RefSeq" id="WP_165341876.1">
    <property type="nucleotide sequence ID" value="NZ_JAAKZX010000087.1"/>
</dbReference>
<proteinExistence type="predicted"/>
<keyword evidence="1" id="KW-0472">Membrane</keyword>
<comment type="caution">
    <text evidence="2">The sequence shown here is derived from an EMBL/GenBank/DDBJ whole genome shotgun (WGS) entry which is preliminary data.</text>
</comment>
<dbReference type="Proteomes" id="UP001518140">
    <property type="component" value="Unassembled WGS sequence"/>
</dbReference>
<feature type="transmembrane region" description="Helical" evidence="1">
    <location>
        <begin position="12"/>
        <end position="30"/>
    </location>
</feature>
<keyword evidence="1" id="KW-0812">Transmembrane</keyword>
<evidence type="ECO:0000313" key="2">
    <source>
        <dbReference type="EMBL" id="NGO45311.1"/>
    </source>
</evidence>
<evidence type="ECO:0000313" key="3">
    <source>
        <dbReference type="Proteomes" id="UP001518140"/>
    </source>
</evidence>
<feature type="transmembrane region" description="Helical" evidence="1">
    <location>
        <begin position="36"/>
        <end position="56"/>
    </location>
</feature>
<gene>
    <name evidence="2" type="ORF">G6048_25255</name>
</gene>
<keyword evidence="1" id="KW-1133">Transmembrane helix</keyword>
<accession>A0ABX0DTR2</accession>
<dbReference type="EMBL" id="JAAKZX010000087">
    <property type="protein sequence ID" value="NGO45311.1"/>
    <property type="molecule type" value="Genomic_DNA"/>
</dbReference>
<reference evidence="2 3" key="1">
    <citation type="submission" date="2020-02" db="EMBL/GenBank/DDBJ databases">
        <title>Whole-genome analyses of novel actinobacteria.</title>
        <authorList>
            <person name="Sahin N."/>
            <person name="Tokatli A."/>
        </authorList>
    </citation>
    <scope>NUCLEOTIDE SEQUENCE [LARGE SCALE GENOMIC DNA]</scope>
    <source>
        <strain evidence="2 3">YC419</strain>
    </source>
</reference>
<protein>
    <submittedName>
        <fullName evidence="2">Uncharacterized protein</fullName>
    </submittedName>
</protein>
<organism evidence="2 3">
    <name type="scientific">Streptomyces ureilyticus</name>
    <dbReference type="NCBI Taxonomy" id="1775131"/>
    <lineage>
        <taxon>Bacteria</taxon>
        <taxon>Bacillati</taxon>
        <taxon>Actinomycetota</taxon>
        <taxon>Actinomycetes</taxon>
        <taxon>Kitasatosporales</taxon>
        <taxon>Streptomycetaceae</taxon>
        <taxon>Streptomyces</taxon>
    </lineage>
</organism>
<name>A0ABX0DTR2_9ACTN</name>